<dbReference type="AlphaFoldDB" id="A0A4U0RZ16"/>
<organism evidence="2 3">
    <name type="scientific">Actinacidiphila oryziradicis</name>
    <dbReference type="NCBI Taxonomy" id="2571141"/>
    <lineage>
        <taxon>Bacteria</taxon>
        <taxon>Bacillati</taxon>
        <taxon>Actinomycetota</taxon>
        <taxon>Actinomycetes</taxon>
        <taxon>Kitasatosporales</taxon>
        <taxon>Streptomycetaceae</taxon>
        <taxon>Actinacidiphila</taxon>
    </lineage>
</organism>
<dbReference type="PANTHER" id="PTHR34310:SF8">
    <property type="entry name" value="CONSERVED PROTEIN"/>
    <property type="match status" value="1"/>
</dbReference>
<dbReference type="EMBL" id="SUMC01000071">
    <property type="protein sequence ID" value="TKA01652.1"/>
    <property type="molecule type" value="Genomic_DNA"/>
</dbReference>
<name>A0A4U0RZ16_9ACTN</name>
<sequence length="122" mass="13605">MAREVKTPGPDHPIAIDRNPNRLVVHVDGVVIADTTSALTMNEAAYPPVHYIPLTDVDTARLRRTESHTYCPYKGEASYYTIVTPARDITDAVWTYDEPYTAVDAIAGHVAFYQEQVQLTVD</sequence>
<evidence type="ECO:0000259" key="1">
    <source>
        <dbReference type="Pfam" id="PF04248"/>
    </source>
</evidence>
<dbReference type="Gene3D" id="2.170.150.40">
    <property type="entry name" value="Domain of unknown function (DUF427)"/>
    <property type="match status" value="1"/>
</dbReference>
<proteinExistence type="predicted"/>
<dbReference type="InterPro" id="IPR007361">
    <property type="entry name" value="DUF427"/>
</dbReference>
<evidence type="ECO:0000313" key="2">
    <source>
        <dbReference type="EMBL" id="TKA01652.1"/>
    </source>
</evidence>
<reference evidence="2 3" key="1">
    <citation type="submission" date="2019-04" db="EMBL/GenBank/DDBJ databases">
        <title>Streptomyces oryziradicis sp. nov., a novel actinomycete isolated from rhizosphere soil of rice (Oryza sativa L.).</title>
        <authorList>
            <person name="Li C."/>
        </authorList>
    </citation>
    <scope>NUCLEOTIDE SEQUENCE [LARGE SCALE GENOMIC DNA]</scope>
    <source>
        <strain evidence="2 3">NEAU-C40</strain>
    </source>
</reference>
<gene>
    <name evidence="2" type="ORF">FCI23_40290</name>
</gene>
<protein>
    <submittedName>
        <fullName evidence="2">DUF427 domain-containing protein</fullName>
    </submittedName>
</protein>
<keyword evidence="3" id="KW-1185">Reference proteome</keyword>
<feature type="domain" description="DUF427" evidence="1">
    <location>
        <begin position="24"/>
        <end position="115"/>
    </location>
</feature>
<dbReference type="Pfam" id="PF04248">
    <property type="entry name" value="NTP_transf_9"/>
    <property type="match status" value="1"/>
</dbReference>
<dbReference type="Proteomes" id="UP000305778">
    <property type="component" value="Unassembled WGS sequence"/>
</dbReference>
<evidence type="ECO:0000313" key="3">
    <source>
        <dbReference type="Proteomes" id="UP000305778"/>
    </source>
</evidence>
<dbReference type="PANTHER" id="PTHR34310">
    <property type="entry name" value="DUF427 DOMAIN PROTEIN (AFU_ORTHOLOGUE AFUA_3G02220)"/>
    <property type="match status" value="1"/>
</dbReference>
<dbReference type="RefSeq" id="WP_136729097.1">
    <property type="nucleotide sequence ID" value="NZ_SUMC01000071.1"/>
</dbReference>
<dbReference type="OrthoDB" id="285364at2"/>
<dbReference type="InterPro" id="IPR038694">
    <property type="entry name" value="DUF427_sf"/>
</dbReference>
<accession>A0A4U0RZ16</accession>
<comment type="caution">
    <text evidence="2">The sequence shown here is derived from an EMBL/GenBank/DDBJ whole genome shotgun (WGS) entry which is preliminary data.</text>
</comment>